<accession>A0A2K2CPY4</accession>
<dbReference type="EnsemblPlants" id="PNT64085">
    <property type="protein sequence ID" value="PNT64085"/>
    <property type="gene ID" value="BRADI_4g24333v3"/>
</dbReference>
<reference evidence="2" key="3">
    <citation type="submission" date="2018-08" db="UniProtKB">
        <authorList>
            <consortium name="EnsemblPlants"/>
        </authorList>
    </citation>
    <scope>IDENTIFICATION</scope>
    <source>
        <strain evidence="2">cv. Bd21</strain>
    </source>
</reference>
<name>A0A2K2CPY4_BRADI</name>
<dbReference type="EMBL" id="CM000883">
    <property type="protein sequence ID" value="PNT64084.1"/>
    <property type="molecule type" value="Genomic_DNA"/>
</dbReference>
<dbReference type="EMBL" id="CM000883">
    <property type="protein sequence ID" value="PNT64085.1"/>
    <property type="molecule type" value="Genomic_DNA"/>
</dbReference>
<proteinExistence type="predicted"/>
<dbReference type="Gramene" id="PNT64084">
    <property type="protein sequence ID" value="PNT64084"/>
    <property type="gene ID" value="BRADI_4g24333v3"/>
</dbReference>
<reference evidence="1 2" key="1">
    <citation type="journal article" date="2010" name="Nature">
        <title>Genome sequencing and analysis of the model grass Brachypodium distachyon.</title>
        <authorList>
            <consortium name="International Brachypodium Initiative"/>
        </authorList>
    </citation>
    <scope>NUCLEOTIDE SEQUENCE [LARGE SCALE GENOMIC DNA]</scope>
    <source>
        <strain evidence="1 2">Bd21</strain>
    </source>
</reference>
<dbReference type="AlphaFoldDB" id="A0A2K2CPY4"/>
<sequence>MDLGGASSLSHSLLFWIPQCQRNAQMRTMDSPLAYQGCSCDLLHSTWRRCAQEFKQDVSKMTEPGPIRRSRATRADVPDLWPGSLRRRRLLTYSSSPDLKDIFINSVHRKNRLLESEANP</sequence>
<evidence type="ECO:0000313" key="3">
    <source>
        <dbReference type="Proteomes" id="UP000008810"/>
    </source>
</evidence>
<protein>
    <submittedName>
        <fullName evidence="1 2">Uncharacterized protein</fullName>
    </submittedName>
</protein>
<gene>
    <name evidence="1" type="ORF">BRADI_4g24333v3</name>
</gene>
<dbReference type="InParanoid" id="A0A2K2CPY4"/>
<evidence type="ECO:0000313" key="1">
    <source>
        <dbReference type="EMBL" id="PNT64084.1"/>
    </source>
</evidence>
<organism evidence="1">
    <name type="scientific">Brachypodium distachyon</name>
    <name type="common">Purple false brome</name>
    <name type="synonym">Trachynia distachya</name>
    <dbReference type="NCBI Taxonomy" id="15368"/>
    <lineage>
        <taxon>Eukaryota</taxon>
        <taxon>Viridiplantae</taxon>
        <taxon>Streptophyta</taxon>
        <taxon>Embryophyta</taxon>
        <taxon>Tracheophyta</taxon>
        <taxon>Spermatophyta</taxon>
        <taxon>Magnoliopsida</taxon>
        <taxon>Liliopsida</taxon>
        <taxon>Poales</taxon>
        <taxon>Poaceae</taxon>
        <taxon>BOP clade</taxon>
        <taxon>Pooideae</taxon>
        <taxon>Stipodae</taxon>
        <taxon>Brachypodieae</taxon>
        <taxon>Brachypodium</taxon>
    </lineage>
</organism>
<keyword evidence="3" id="KW-1185">Reference proteome</keyword>
<dbReference type="Gramene" id="PNT64085">
    <property type="protein sequence ID" value="PNT64085"/>
    <property type="gene ID" value="BRADI_4g24333v3"/>
</dbReference>
<dbReference type="Proteomes" id="UP000008810">
    <property type="component" value="Chromosome 4"/>
</dbReference>
<reference evidence="1" key="2">
    <citation type="submission" date="2017-06" db="EMBL/GenBank/DDBJ databases">
        <title>WGS assembly of Brachypodium distachyon.</title>
        <authorList>
            <consortium name="The International Brachypodium Initiative"/>
            <person name="Lucas S."/>
            <person name="Harmon-Smith M."/>
            <person name="Lail K."/>
            <person name="Tice H."/>
            <person name="Grimwood J."/>
            <person name="Bruce D."/>
            <person name="Barry K."/>
            <person name="Shu S."/>
            <person name="Lindquist E."/>
            <person name="Wang M."/>
            <person name="Pitluck S."/>
            <person name="Vogel J.P."/>
            <person name="Garvin D.F."/>
            <person name="Mockler T.C."/>
            <person name="Schmutz J."/>
            <person name="Rokhsar D."/>
            <person name="Bevan M.W."/>
        </authorList>
    </citation>
    <scope>NUCLEOTIDE SEQUENCE</scope>
    <source>
        <strain evidence="1">Bd21</strain>
    </source>
</reference>
<evidence type="ECO:0000313" key="2">
    <source>
        <dbReference type="EnsemblPlants" id="PNT64084"/>
    </source>
</evidence>
<dbReference type="EnsemblPlants" id="PNT64084">
    <property type="protein sequence ID" value="PNT64084"/>
    <property type="gene ID" value="BRADI_4g24333v3"/>
</dbReference>